<accession>A0AAE3MIY7</accession>
<evidence type="ECO:0000256" key="5">
    <source>
        <dbReference type="ARBA" id="ARBA00022692"/>
    </source>
</evidence>
<dbReference type="Pfam" id="PF13231">
    <property type="entry name" value="PMT_2"/>
    <property type="match status" value="1"/>
</dbReference>
<feature type="transmembrane region" description="Helical" evidence="8">
    <location>
        <begin position="20"/>
        <end position="38"/>
    </location>
</feature>
<evidence type="ECO:0000256" key="4">
    <source>
        <dbReference type="ARBA" id="ARBA00022679"/>
    </source>
</evidence>
<evidence type="ECO:0000256" key="7">
    <source>
        <dbReference type="ARBA" id="ARBA00023136"/>
    </source>
</evidence>
<evidence type="ECO:0000256" key="1">
    <source>
        <dbReference type="ARBA" id="ARBA00004651"/>
    </source>
</evidence>
<reference evidence="10" key="1">
    <citation type="submission" date="2022-11" db="EMBL/GenBank/DDBJ databases">
        <title>The characterization of three novel Bacteroidetes species and genomic analysis of their roles in tidal elemental geochemical cycles.</title>
        <authorList>
            <person name="Ma K.-J."/>
        </authorList>
    </citation>
    <scope>NUCLEOTIDE SEQUENCE</scope>
    <source>
        <strain evidence="10">M415</strain>
    </source>
</reference>
<keyword evidence="3 10" id="KW-0328">Glycosyltransferase</keyword>
<evidence type="ECO:0000313" key="10">
    <source>
        <dbReference type="EMBL" id="MCX2718288.1"/>
    </source>
</evidence>
<feature type="transmembrane region" description="Helical" evidence="8">
    <location>
        <begin position="211"/>
        <end position="239"/>
    </location>
</feature>
<dbReference type="EC" id="2.4.-.-" evidence="10"/>
<comment type="subcellular location">
    <subcellularLocation>
        <location evidence="1">Cell membrane</location>
        <topology evidence="1">Multi-pass membrane protein</topology>
    </subcellularLocation>
</comment>
<keyword evidence="7 8" id="KW-0472">Membrane</keyword>
<feature type="transmembrane region" description="Helical" evidence="8">
    <location>
        <begin position="287"/>
        <end position="305"/>
    </location>
</feature>
<organism evidence="10 11">
    <name type="scientific">Lentiprolixibacter aurantiacus</name>
    <dbReference type="NCBI Taxonomy" id="2993939"/>
    <lineage>
        <taxon>Bacteria</taxon>
        <taxon>Pseudomonadati</taxon>
        <taxon>Bacteroidota</taxon>
        <taxon>Flavobacteriia</taxon>
        <taxon>Flavobacteriales</taxon>
        <taxon>Flavobacteriaceae</taxon>
        <taxon>Lentiprolixibacter</taxon>
    </lineage>
</organism>
<evidence type="ECO:0000313" key="11">
    <source>
        <dbReference type="Proteomes" id="UP001207116"/>
    </source>
</evidence>
<evidence type="ECO:0000259" key="9">
    <source>
        <dbReference type="Pfam" id="PF13231"/>
    </source>
</evidence>
<keyword evidence="4 10" id="KW-0808">Transferase</keyword>
<feature type="transmembrane region" description="Helical" evidence="8">
    <location>
        <begin position="259"/>
        <end position="275"/>
    </location>
</feature>
<comment type="caution">
    <text evidence="10">The sequence shown here is derived from an EMBL/GenBank/DDBJ whole genome shotgun (WGS) entry which is preliminary data.</text>
</comment>
<dbReference type="InterPro" id="IPR038731">
    <property type="entry name" value="RgtA/B/C-like"/>
</dbReference>
<dbReference type="RefSeq" id="WP_266010280.1">
    <property type="nucleotide sequence ID" value="NZ_JAPFQP010000001.1"/>
</dbReference>
<keyword evidence="6 8" id="KW-1133">Transmembrane helix</keyword>
<keyword evidence="11" id="KW-1185">Reference proteome</keyword>
<evidence type="ECO:0000256" key="2">
    <source>
        <dbReference type="ARBA" id="ARBA00022475"/>
    </source>
</evidence>
<evidence type="ECO:0000256" key="3">
    <source>
        <dbReference type="ARBA" id="ARBA00022676"/>
    </source>
</evidence>
<dbReference type="EMBL" id="JAPFQP010000001">
    <property type="protein sequence ID" value="MCX2718288.1"/>
    <property type="molecule type" value="Genomic_DNA"/>
</dbReference>
<feature type="domain" description="Glycosyltransferase RgtA/B/C/D-like" evidence="9">
    <location>
        <begin position="70"/>
        <end position="226"/>
    </location>
</feature>
<proteinExistence type="predicted"/>
<dbReference type="PANTHER" id="PTHR33908:SF11">
    <property type="entry name" value="MEMBRANE PROTEIN"/>
    <property type="match status" value="1"/>
</dbReference>
<dbReference type="GO" id="GO:0005886">
    <property type="term" value="C:plasma membrane"/>
    <property type="evidence" value="ECO:0007669"/>
    <property type="project" value="UniProtKB-SubCell"/>
</dbReference>
<feature type="transmembrane region" description="Helical" evidence="8">
    <location>
        <begin position="166"/>
        <end position="199"/>
    </location>
</feature>
<sequence>MQSKGKTSPISIYEKLSGKVMLLILFLLSFFVRFPFFFRDYIDRDESTFILVGQALADGYLPYTHLWDLKPPLIYFLMAGLISLFGKSFIAIRLFGVVAVALTAFFTFEIGRQVFSRKTAVFCSLGTVLLLSLFGSLQGVMSEHLSMLFFMPALLILVRGRSNMNVFLAGLLTGLAIMTKINLAYAALFIAVFLFVAMGRKNTWLRGFINSLWFGLGIMLIILLTILPYIFSGTAHVWWNSVVLAPLEYTRAEPFAPEKILPFIIVIVSFFLFAWRKQKIDFKNPGVLLLFIALSGVCFSFIKGGKINGHYLIQIYPILLLFVGSVVARIEGIQNWKAGPVAVLLLILLPVESYKEYYAVYAYNKERGTYFNGEGISVPDYLKKEGLDNKSVLLFEYHIGYWKLNQSPLTKAATHPSNLCRDQLFPYFENPRLTALEELKYIMEDLKPGIVVVRKDKPIFDRKQEQANAYTSQYIQDHYVLHHTIDRAEIYLRSDSR</sequence>
<evidence type="ECO:0000256" key="6">
    <source>
        <dbReference type="ARBA" id="ARBA00022989"/>
    </source>
</evidence>
<dbReference type="GO" id="GO:0016763">
    <property type="term" value="F:pentosyltransferase activity"/>
    <property type="evidence" value="ECO:0007669"/>
    <property type="project" value="TreeGrafter"/>
</dbReference>
<name>A0AAE3MIY7_9FLAO</name>
<keyword evidence="5 8" id="KW-0812">Transmembrane</keyword>
<evidence type="ECO:0000256" key="8">
    <source>
        <dbReference type="SAM" id="Phobius"/>
    </source>
</evidence>
<feature type="transmembrane region" description="Helical" evidence="8">
    <location>
        <begin position="311"/>
        <end position="330"/>
    </location>
</feature>
<dbReference type="AlphaFoldDB" id="A0AAE3MIY7"/>
<feature type="transmembrane region" description="Helical" evidence="8">
    <location>
        <begin position="75"/>
        <end position="108"/>
    </location>
</feature>
<keyword evidence="2" id="KW-1003">Cell membrane</keyword>
<feature type="transmembrane region" description="Helical" evidence="8">
    <location>
        <begin position="120"/>
        <end position="141"/>
    </location>
</feature>
<gene>
    <name evidence="10" type="ORF">OO016_01620</name>
</gene>
<dbReference type="PANTHER" id="PTHR33908">
    <property type="entry name" value="MANNOSYLTRANSFERASE YKCB-RELATED"/>
    <property type="match status" value="1"/>
</dbReference>
<protein>
    <submittedName>
        <fullName evidence="10">Glycosyltransferase family 39 protein</fullName>
        <ecNumber evidence="10">2.4.-.-</ecNumber>
    </submittedName>
</protein>
<dbReference type="InterPro" id="IPR050297">
    <property type="entry name" value="LipidA_mod_glycosyltrf_83"/>
</dbReference>
<dbReference type="GO" id="GO:0009103">
    <property type="term" value="P:lipopolysaccharide biosynthetic process"/>
    <property type="evidence" value="ECO:0007669"/>
    <property type="project" value="UniProtKB-ARBA"/>
</dbReference>
<dbReference type="Proteomes" id="UP001207116">
    <property type="component" value="Unassembled WGS sequence"/>
</dbReference>